<sequence length="43" mass="4720">MVNPPVSVSAFYYTVTAELFHFSSPGFPGIMKVEQFAGNGFFT</sequence>
<dbReference type="PATRIC" id="fig|1398.22.peg.3520"/>
<evidence type="ECO:0000313" key="2">
    <source>
        <dbReference type="Proteomes" id="UP000070376"/>
    </source>
</evidence>
<accession>A0A133KBW8</accession>
<reference evidence="2" key="1">
    <citation type="submission" date="2016-01" db="EMBL/GenBank/DDBJ databases">
        <authorList>
            <person name="Mitreva M."/>
            <person name="Pepin K.H."/>
            <person name="Mihindukulasuriya K.A."/>
            <person name="Fulton R."/>
            <person name="Fronick C."/>
            <person name="O'Laughlin M."/>
            <person name="Miner T."/>
            <person name="Herter B."/>
            <person name="Rosa B.A."/>
            <person name="Cordes M."/>
            <person name="Tomlinson C."/>
            <person name="Wollam A."/>
            <person name="Palsikar V.B."/>
            <person name="Mardis E.R."/>
            <person name="Wilson R.K."/>
        </authorList>
    </citation>
    <scope>NUCLEOTIDE SEQUENCE [LARGE SCALE GENOMIC DNA]</scope>
    <source>
        <strain evidence="2">GED7749B</strain>
    </source>
</reference>
<name>A0A133KBW8_HEYCO</name>
<dbReference type="Proteomes" id="UP000070376">
    <property type="component" value="Unassembled WGS sequence"/>
</dbReference>
<evidence type="ECO:0000313" key="1">
    <source>
        <dbReference type="EMBL" id="KWZ77030.1"/>
    </source>
</evidence>
<gene>
    <name evidence="1" type="ORF">HMPREF3213_03512</name>
</gene>
<proteinExistence type="predicted"/>
<comment type="caution">
    <text evidence="1">The sequence shown here is derived from an EMBL/GenBank/DDBJ whole genome shotgun (WGS) entry which is preliminary data.</text>
</comment>
<organism evidence="1 2">
    <name type="scientific">Heyndrickxia coagulans</name>
    <name type="common">Weizmannia coagulans</name>
    <dbReference type="NCBI Taxonomy" id="1398"/>
    <lineage>
        <taxon>Bacteria</taxon>
        <taxon>Bacillati</taxon>
        <taxon>Bacillota</taxon>
        <taxon>Bacilli</taxon>
        <taxon>Bacillales</taxon>
        <taxon>Bacillaceae</taxon>
        <taxon>Heyndrickxia</taxon>
    </lineage>
</organism>
<dbReference type="EMBL" id="LRPN01000180">
    <property type="protein sequence ID" value="KWZ77030.1"/>
    <property type="molecule type" value="Genomic_DNA"/>
</dbReference>
<protein>
    <submittedName>
        <fullName evidence="1">Uncharacterized protein</fullName>
    </submittedName>
</protein>
<dbReference type="AlphaFoldDB" id="A0A133KBW8"/>